<dbReference type="SUPFAM" id="SSF54957">
    <property type="entry name" value="Viral DNA-binding domain"/>
    <property type="match status" value="1"/>
</dbReference>
<evidence type="ECO:0000256" key="11">
    <source>
        <dbReference type="ARBA" id="ARBA00023163"/>
    </source>
</evidence>
<evidence type="ECO:0000256" key="8">
    <source>
        <dbReference type="ARBA" id="ARBA00023015"/>
    </source>
</evidence>
<evidence type="ECO:0000256" key="7">
    <source>
        <dbReference type="ARBA" id="ARBA00022705"/>
    </source>
</evidence>
<keyword evidence="6 12" id="KW-1048">Host nucleus</keyword>
<evidence type="ECO:0000259" key="14">
    <source>
        <dbReference type="Pfam" id="PF00508"/>
    </source>
</evidence>
<proteinExistence type="inferred from homology"/>
<comment type="subcellular location">
    <subcellularLocation>
        <location evidence="1 12">Host nucleus</location>
    </subcellularLocation>
</comment>
<dbReference type="InterPro" id="IPR042504">
    <property type="entry name" value="Regulatory_protein_E2_N_2"/>
</dbReference>
<evidence type="ECO:0000256" key="13">
    <source>
        <dbReference type="SAM" id="MobiDB-lite"/>
    </source>
</evidence>
<evidence type="ECO:0000256" key="9">
    <source>
        <dbReference type="ARBA" id="ARBA00023125"/>
    </source>
</evidence>
<dbReference type="InterPro" id="IPR036050">
    <property type="entry name" value="Regulatory_protein_E2_N"/>
</dbReference>
<feature type="cross-link" description="Glycyl lysine isopeptide (Lys-Gly) (interchain with G-Cter in SUMO)" evidence="12">
    <location>
        <position position="317"/>
    </location>
</feature>
<keyword evidence="8 12" id="KW-0805">Transcription regulation</keyword>
<protein>
    <recommendedName>
        <fullName evidence="12">Regulatory protein E2</fullName>
    </recommendedName>
</protein>
<dbReference type="Gene3D" id="3.30.70.330">
    <property type="match status" value="1"/>
</dbReference>
<comment type="function">
    <text evidence="12">Plays a role in the initiation of viral DNA replication. A dimer of E2 interacts with a dimer of E1 in order to improve specificity of E1 DNA binding activity. Once the complex recognizes and binds DNA at specific sites, the E2 dimer is removed from DNA. E2 also regulates viral transcription through binding to the E2RE response element (5'-ACCNNNNNNGGT-3') present in multiple copies in the regulatory regions of the viral genome. Activates or represses transcription depending on E2RE's position with regards to proximal promoter elements including the TATA-box. Repression occurs by sterically hindering the assembly of the transcription initiation complex.</text>
</comment>
<evidence type="ECO:0000256" key="6">
    <source>
        <dbReference type="ARBA" id="ARBA00022562"/>
    </source>
</evidence>
<dbReference type="InterPro" id="IPR000427">
    <property type="entry name" value="Papillomavirus_E2_C"/>
</dbReference>
<comment type="similarity">
    <text evidence="2">Belongs to the papillomaviridae E8^E2C protein family.</text>
</comment>
<sequence length="392" mass="44412">MNQTDLTNRLDALQNAISDLIEADPSDLDSMIKYYNLLRKQHVLEYYCKKEGYSQLGLHHIPPSRVSEHNAKIAIKMGLILTSLAKSAYANETWALRDTSADLYNSPPKNCFKKGGYTVEVWFDEKPENTFPYTNWSYIYYQDDQDMWHKVPGKTDYNGLYFEERSGDKTYFVLFVNDAERYGSTNRWIVNTNNEQFSLPVTSFARRSAGTTSAKGNIAEDTTGDSTSNQTVRGAKKQTTESSSSSPKGKPTLRRRRGGERESAATTKRRRRVSPTGSGVPTASEVGRSHRSVARTNLSRLERLQAEARDPPILIVKGPANTLKCWRYRCNSKCAFPDIVISTVWHWVTENANLQESRITLAFKTNADRQRFIETTHFPKGSSWSLGSLDAL</sequence>
<dbReference type="InterPro" id="IPR012677">
    <property type="entry name" value="Nucleotide-bd_a/b_plait_sf"/>
</dbReference>
<feature type="domain" description="Papillomavirus E2 C-terminal" evidence="15">
    <location>
        <begin position="312"/>
        <end position="388"/>
    </location>
</feature>
<evidence type="ECO:0000256" key="1">
    <source>
        <dbReference type="ARBA" id="ARBA00004147"/>
    </source>
</evidence>
<keyword evidence="12" id="KW-1017">Isopeptide bond</keyword>
<comment type="subunit">
    <text evidence="12">Binds DNA as homodimer. Interacts with protein E1; this interaction greatly increases E1 DNA-binding activity. Interacts with protein L1; this interaction enhances E2-dependent replication and transcription activation. Interacts with protein L2; this interaction inhibits E2 transcriptional activity but not DNA replication function E2. Interacts with protein E7; this interaction inhibits E7 oncogenic activity. Interacts with host TAF1; this interaction modulates E2-dependent transcriptional regulation. Interacts with host BRD4; this interaction mediates E2 transcriptional activation function. Additionally, the interaction with host BRD4 on mitotic chromosomes mediates tethering of the viral genome. Interacts with host TOPBP1; this interaction is required for optimal viral DNA replication.</text>
</comment>
<keyword evidence="4 12" id="KW-0244">Early protein</keyword>
<dbReference type="InterPro" id="IPR035975">
    <property type="entry name" value="E2/EBNA1_C_sf"/>
</dbReference>
<comment type="caution">
    <text evidence="12">Lacks conserved residue(s) required for the propagation of feature annotation.</text>
</comment>
<comment type="PTM">
    <text evidence="12">Sumoylation plays a regulatory role in E2 transcriptional activity.</text>
</comment>
<accession>A0A385PI02</accession>
<evidence type="ECO:0000256" key="10">
    <source>
        <dbReference type="ARBA" id="ARBA00023159"/>
    </source>
</evidence>
<feature type="region of interest" description="DNA-binding domain" evidence="12">
    <location>
        <begin position="310"/>
        <end position="392"/>
    </location>
</feature>
<name>A0A385PI02_9PAPI</name>
<keyword evidence="7 12" id="KW-0235">DNA replication</keyword>
<dbReference type="InterPro" id="IPR033668">
    <property type="entry name" value="Reg_prot_E2"/>
</dbReference>
<keyword evidence="12" id="KW-0832">Ubl conjugation</keyword>
<dbReference type="GO" id="GO:0000166">
    <property type="term" value="F:nucleotide binding"/>
    <property type="evidence" value="ECO:0007669"/>
    <property type="project" value="UniProtKB-UniRule"/>
</dbReference>
<dbReference type="GO" id="GO:0039693">
    <property type="term" value="P:viral DNA genome replication"/>
    <property type="evidence" value="ECO:0007669"/>
    <property type="project" value="UniProtKB-UniRule"/>
</dbReference>
<keyword evidence="5 12" id="KW-0597">Phosphoprotein</keyword>
<dbReference type="InterPro" id="IPR042503">
    <property type="entry name" value="Regulatory_protein_E2_N_1"/>
</dbReference>
<feature type="domain" description="Papillomavirus E2 N-terminal" evidence="14">
    <location>
        <begin position="5"/>
        <end position="201"/>
    </location>
</feature>
<feature type="region of interest" description="Disordered" evidence="13">
    <location>
        <begin position="208"/>
        <end position="291"/>
    </location>
</feature>
<dbReference type="SUPFAM" id="SSF51332">
    <property type="entry name" value="E2 regulatory, transactivation domain"/>
    <property type="match status" value="1"/>
</dbReference>
<comment type="similarity">
    <text evidence="12">Belongs to the papillomaviridae E2 protein family.</text>
</comment>
<keyword evidence="10 12" id="KW-0010">Activator</keyword>
<comment type="PTM">
    <text evidence="12">Phosphorylated.</text>
</comment>
<evidence type="ECO:0000313" key="16">
    <source>
        <dbReference type="EMBL" id="AYA93575.1"/>
    </source>
</evidence>
<keyword evidence="9 12" id="KW-0238">DNA-binding</keyword>
<dbReference type="GO" id="GO:0042025">
    <property type="term" value="C:host cell nucleus"/>
    <property type="evidence" value="ECO:0007669"/>
    <property type="project" value="UniProtKB-SubCell"/>
</dbReference>
<dbReference type="InterPro" id="IPR001866">
    <property type="entry name" value="PPV_E2_N"/>
</dbReference>
<organism evidence="16">
    <name type="scientific">Human papillomavirus</name>
    <dbReference type="NCBI Taxonomy" id="10566"/>
    <lineage>
        <taxon>Viruses</taxon>
        <taxon>Monodnaviria</taxon>
        <taxon>Shotokuvirae</taxon>
        <taxon>Cossaviricota</taxon>
        <taxon>Papovaviricetes</taxon>
        <taxon>Zurhausenvirales</taxon>
        <taxon>Papillomaviridae</taxon>
    </lineage>
</organism>
<evidence type="ECO:0000256" key="3">
    <source>
        <dbReference type="ARBA" id="ARBA00022491"/>
    </source>
</evidence>
<dbReference type="GO" id="GO:0006351">
    <property type="term" value="P:DNA-templated transcription"/>
    <property type="evidence" value="ECO:0007669"/>
    <property type="project" value="UniProtKB-UniRule"/>
</dbReference>
<dbReference type="Gene3D" id="2.170.200.10">
    <property type="entry name" value="Papillomavirus E2 early protein domain"/>
    <property type="match status" value="1"/>
</dbReference>
<dbReference type="EMBL" id="MH777184">
    <property type="protein sequence ID" value="AYA93575.1"/>
    <property type="molecule type" value="Genomic_DNA"/>
</dbReference>
<evidence type="ECO:0000256" key="12">
    <source>
        <dbReference type="HAMAP-Rule" id="MF_04001"/>
    </source>
</evidence>
<dbReference type="Pfam" id="PF00511">
    <property type="entry name" value="PPV_E2_C"/>
    <property type="match status" value="1"/>
</dbReference>
<evidence type="ECO:0000256" key="2">
    <source>
        <dbReference type="ARBA" id="ARBA00007794"/>
    </source>
</evidence>
<dbReference type="GO" id="GO:0006275">
    <property type="term" value="P:regulation of DNA replication"/>
    <property type="evidence" value="ECO:0007669"/>
    <property type="project" value="UniProtKB-UniRule"/>
</dbReference>
<dbReference type="GO" id="GO:0003700">
    <property type="term" value="F:DNA-binding transcription factor activity"/>
    <property type="evidence" value="ECO:0007669"/>
    <property type="project" value="UniProtKB-UniRule"/>
</dbReference>
<evidence type="ECO:0000256" key="4">
    <source>
        <dbReference type="ARBA" id="ARBA00022518"/>
    </source>
</evidence>
<keyword evidence="3 12" id="KW-0678">Repressor</keyword>
<gene>
    <name evidence="12" type="primary">E2</name>
</gene>
<dbReference type="GO" id="GO:0003677">
    <property type="term" value="F:DNA binding"/>
    <property type="evidence" value="ECO:0007669"/>
    <property type="project" value="UniProtKB-UniRule"/>
</dbReference>
<dbReference type="Pfam" id="PF00508">
    <property type="entry name" value="PPV_E2_N"/>
    <property type="match status" value="1"/>
</dbReference>
<dbReference type="Gene3D" id="1.10.287.30">
    <property type="entry name" value="E2 (early) protein, N terminal domain, subdomain 1"/>
    <property type="match status" value="1"/>
</dbReference>
<evidence type="ECO:0000256" key="5">
    <source>
        <dbReference type="ARBA" id="ARBA00022553"/>
    </source>
</evidence>
<dbReference type="GO" id="GO:0006260">
    <property type="term" value="P:DNA replication"/>
    <property type="evidence" value="ECO:0007669"/>
    <property type="project" value="UniProtKB-KW"/>
</dbReference>
<keyword evidence="11 12" id="KW-0804">Transcription</keyword>
<reference evidence="16" key="1">
    <citation type="journal article" date="2018" name="Nat. Med.">
        <title>Expanded skin virome in DOCK8-deficient patients.</title>
        <authorList>
            <consortium name="NISC Comparative Sequencing Program"/>
            <person name="Tirosh O."/>
            <person name="Conlan S."/>
            <person name="Deming C."/>
            <person name="Lee-Lin S.Q."/>
            <person name="Huang X."/>
            <person name="Su H.C."/>
            <person name="Freeman A.F."/>
            <person name="Segre J.A."/>
            <person name="Kong H.H."/>
        </authorList>
    </citation>
    <scope>NUCLEOTIDE SEQUENCE</scope>
    <source>
        <strain evidence="16">HPV-mSK_036</strain>
    </source>
</reference>
<dbReference type="HAMAP" id="MF_04001">
    <property type="entry name" value="PPV_E2"/>
    <property type="match status" value="1"/>
</dbReference>
<evidence type="ECO:0000259" key="15">
    <source>
        <dbReference type="Pfam" id="PF00511"/>
    </source>
</evidence>